<evidence type="ECO:0000313" key="3">
    <source>
        <dbReference type="EnsemblMetazoa" id="OVOC8650.2"/>
    </source>
</evidence>
<dbReference type="EMBL" id="CMVM020000249">
    <property type="status" value="NOT_ANNOTATED_CDS"/>
    <property type="molecule type" value="Genomic_DNA"/>
</dbReference>
<dbReference type="AlphaFoldDB" id="A0A8R1Y2A4"/>
<keyword evidence="4" id="KW-1185">Reference proteome</keyword>
<keyword evidence="2" id="KW-0812">Transmembrane</keyword>
<feature type="compositionally biased region" description="Polar residues" evidence="1">
    <location>
        <begin position="200"/>
        <end position="209"/>
    </location>
</feature>
<feature type="transmembrane region" description="Helical" evidence="2">
    <location>
        <begin position="25"/>
        <end position="45"/>
    </location>
</feature>
<dbReference type="EnsemblMetazoa" id="OVOC8650.2">
    <property type="protein sequence ID" value="OVOC8650.2"/>
    <property type="gene ID" value="WBGene00245459"/>
</dbReference>
<evidence type="ECO:0000256" key="2">
    <source>
        <dbReference type="SAM" id="Phobius"/>
    </source>
</evidence>
<keyword evidence="2" id="KW-1133">Transmembrane helix</keyword>
<feature type="region of interest" description="Disordered" evidence="1">
    <location>
        <begin position="60"/>
        <end position="209"/>
    </location>
</feature>
<dbReference type="PANTHER" id="PTHR21515">
    <property type="entry name" value="MAJOR SPERM PROTEIN"/>
    <property type="match status" value="1"/>
</dbReference>
<dbReference type="Proteomes" id="UP000024404">
    <property type="component" value="Unassembled WGS sequence"/>
</dbReference>
<protein>
    <submittedName>
        <fullName evidence="3">Uncharacterized protein</fullName>
    </submittedName>
</protein>
<reference evidence="4" key="1">
    <citation type="submission" date="2013-10" db="EMBL/GenBank/DDBJ databases">
        <title>Genome sequencing of Onchocerca volvulus.</title>
        <authorList>
            <person name="Cotton J."/>
            <person name="Tsai J."/>
            <person name="Stanley E."/>
            <person name="Tracey A."/>
            <person name="Holroyd N."/>
            <person name="Lustigman S."/>
            <person name="Berriman M."/>
        </authorList>
    </citation>
    <scope>NUCLEOTIDE SEQUENCE</scope>
</reference>
<sequence length="209" mass="24229">MLQDTMQMYSYTIFSISSFITNNSVLLYFSISILFTCLHIMLCLINCARKKVKTTIPDAAPAQPAAVSQENKDEVKEKGKNDEQKNKEKTKTEGEKEKEKKDEEKKDEEKKDEEKTDKERKDEGKKDEEKKDEEKSKEKKRNDLEEAKAKDDRETEKRDKKDSEVKEVEIKKVEDKKEEDLKKDAENPIVTPVSDEDEITAQQTQASGL</sequence>
<name>A0A8R1Y2A4_ONCVO</name>
<evidence type="ECO:0000256" key="1">
    <source>
        <dbReference type="SAM" id="MobiDB-lite"/>
    </source>
</evidence>
<accession>A0A8R1Y2A4</accession>
<reference evidence="3" key="2">
    <citation type="submission" date="2022-06" db="UniProtKB">
        <authorList>
            <consortium name="EnsemblMetazoa"/>
        </authorList>
    </citation>
    <scope>IDENTIFICATION</scope>
</reference>
<evidence type="ECO:0000313" key="4">
    <source>
        <dbReference type="Proteomes" id="UP000024404"/>
    </source>
</evidence>
<organism evidence="3 4">
    <name type="scientific">Onchocerca volvulus</name>
    <dbReference type="NCBI Taxonomy" id="6282"/>
    <lineage>
        <taxon>Eukaryota</taxon>
        <taxon>Metazoa</taxon>
        <taxon>Ecdysozoa</taxon>
        <taxon>Nematoda</taxon>
        <taxon>Chromadorea</taxon>
        <taxon>Rhabditida</taxon>
        <taxon>Spirurina</taxon>
        <taxon>Spiruromorpha</taxon>
        <taxon>Filarioidea</taxon>
        <taxon>Onchocercidae</taxon>
        <taxon>Onchocerca</taxon>
    </lineage>
</organism>
<keyword evidence="2" id="KW-0472">Membrane</keyword>
<feature type="compositionally biased region" description="Basic and acidic residues" evidence="1">
    <location>
        <begin position="70"/>
        <end position="186"/>
    </location>
</feature>
<dbReference type="EnsemblMetazoa" id="OVOC8650.1">
    <property type="protein sequence ID" value="OVOC8650.1"/>
    <property type="gene ID" value="WBGene00245459"/>
</dbReference>
<proteinExistence type="predicted"/>